<reference evidence="6" key="1">
    <citation type="submission" date="2018-08" db="EMBL/GenBank/DDBJ databases">
        <authorList>
            <person name="Chevrot R."/>
        </authorList>
    </citation>
    <scope>NUCLEOTIDE SEQUENCE [LARGE SCALE GENOMIC DNA]</scope>
</reference>
<evidence type="ECO:0000313" key="5">
    <source>
        <dbReference type="EMBL" id="SYX86805.1"/>
    </source>
</evidence>
<dbReference type="RefSeq" id="WP_138188619.1">
    <property type="nucleotide sequence ID" value="NZ_LS992241.1"/>
</dbReference>
<dbReference type="Pfam" id="PF20240">
    <property type="entry name" value="DUF6597"/>
    <property type="match status" value="1"/>
</dbReference>
<keyword evidence="1" id="KW-0805">Transcription regulation</keyword>
<proteinExistence type="predicted"/>
<name>A0A383RID3_PAEAL</name>
<dbReference type="AlphaFoldDB" id="A0A383RID3"/>
<dbReference type="PANTHER" id="PTHR46796">
    <property type="entry name" value="HTH-TYPE TRANSCRIPTIONAL ACTIVATOR RHAS-RELATED"/>
    <property type="match status" value="1"/>
</dbReference>
<accession>A0A383RID3</accession>
<evidence type="ECO:0000256" key="2">
    <source>
        <dbReference type="ARBA" id="ARBA00023125"/>
    </source>
</evidence>
<gene>
    <name evidence="5" type="ORF">PBLR_15231</name>
</gene>
<dbReference type="PROSITE" id="PS01124">
    <property type="entry name" value="HTH_ARAC_FAMILY_2"/>
    <property type="match status" value="1"/>
</dbReference>
<sequence length="268" mass="30966">MSAQPDNLGYFPHQPSFERKQMNYFDNRLSAYPKPMGIQYYTFSLDKASSHPMMILPDGSIDIMICCDQDRPSANVCGTVTSGKQGGFRQGNCDVFAIRFFPGYGRHVLRYPAHEFTDREIPLADVIRNSSILLEQIAAANNMPARIAIFESFYRQLIQEEDETPSWLKHVTEQIICSSGSRSMSDLSQHTGYSSRYIAKVFHEYVGMSPKLFSRIVRFQHVLDALLRSNYEGVMEEMMELGYYDQNHFIKEFKEFSSFTPKKYMEQL</sequence>
<dbReference type="SMART" id="SM00342">
    <property type="entry name" value="HTH_ARAC"/>
    <property type="match status" value="1"/>
</dbReference>
<dbReference type="Proteomes" id="UP000304148">
    <property type="component" value="Chromosome"/>
</dbReference>
<evidence type="ECO:0000313" key="6">
    <source>
        <dbReference type="Proteomes" id="UP000304148"/>
    </source>
</evidence>
<keyword evidence="2 5" id="KW-0238">DNA-binding</keyword>
<dbReference type="GO" id="GO:0003700">
    <property type="term" value="F:DNA-binding transcription factor activity"/>
    <property type="evidence" value="ECO:0007669"/>
    <property type="project" value="InterPro"/>
</dbReference>
<feature type="domain" description="HTH araC/xylS-type" evidence="4">
    <location>
        <begin position="162"/>
        <end position="267"/>
    </location>
</feature>
<dbReference type="InterPro" id="IPR018060">
    <property type="entry name" value="HTH_AraC"/>
</dbReference>
<protein>
    <submittedName>
        <fullName evidence="5">AraC-type DNA-binding protein</fullName>
    </submittedName>
</protein>
<keyword evidence="3" id="KW-0804">Transcription</keyword>
<evidence type="ECO:0000259" key="4">
    <source>
        <dbReference type="PROSITE" id="PS01124"/>
    </source>
</evidence>
<organism evidence="5 6">
    <name type="scientific">Paenibacillus alvei</name>
    <name type="common">Bacillus alvei</name>
    <dbReference type="NCBI Taxonomy" id="44250"/>
    <lineage>
        <taxon>Bacteria</taxon>
        <taxon>Bacillati</taxon>
        <taxon>Bacillota</taxon>
        <taxon>Bacilli</taxon>
        <taxon>Bacillales</taxon>
        <taxon>Paenibacillaceae</taxon>
        <taxon>Paenibacillus</taxon>
    </lineage>
</organism>
<dbReference type="InterPro" id="IPR046532">
    <property type="entry name" value="DUF6597"/>
</dbReference>
<dbReference type="InterPro" id="IPR050204">
    <property type="entry name" value="AraC_XylS_family_regulators"/>
</dbReference>
<dbReference type="EMBL" id="LS992241">
    <property type="protein sequence ID" value="SYX86805.1"/>
    <property type="molecule type" value="Genomic_DNA"/>
</dbReference>
<evidence type="ECO:0000256" key="3">
    <source>
        <dbReference type="ARBA" id="ARBA00023163"/>
    </source>
</evidence>
<dbReference type="PANTHER" id="PTHR46796:SF13">
    <property type="entry name" value="HTH-TYPE TRANSCRIPTIONAL ACTIVATOR RHAS"/>
    <property type="match status" value="1"/>
</dbReference>
<dbReference type="Pfam" id="PF12833">
    <property type="entry name" value="HTH_18"/>
    <property type="match status" value="1"/>
</dbReference>
<dbReference type="GO" id="GO:0043565">
    <property type="term" value="F:sequence-specific DNA binding"/>
    <property type="evidence" value="ECO:0007669"/>
    <property type="project" value="InterPro"/>
</dbReference>
<evidence type="ECO:0000256" key="1">
    <source>
        <dbReference type="ARBA" id="ARBA00023015"/>
    </source>
</evidence>
<dbReference type="Gene3D" id="1.10.10.60">
    <property type="entry name" value="Homeodomain-like"/>
    <property type="match status" value="1"/>
</dbReference>